<reference evidence="1" key="1">
    <citation type="submission" date="2019-08" db="EMBL/GenBank/DDBJ databases">
        <title>The genome of the North American firefly Photinus pyralis.</title>
        <authorList>
            <consortium name="Photinus pyralis genome working group"/>
            <person name="Fallon T.R."/>
            <person name="Sander Lower S.E."/>
            <person name="Weng J.-K."/>
        </authorList>
    </citation>
    <scope>NUCLEOTIDE SEQUENCE</scope>
    <source>
        <strain evidence="1">TRF0915ILg1</strain>
        <tissue evidence="1">Whole body</tissue>
    </source>
</reference>
<organism evidence="1 2">
    <name type="scientific">Ignelater luminosus</name>
    <name type="common">Cucubano</name>
    <name type="synonym">Pyrophorus luminosus</name>
    <dbReference type="NCBI Taxonomy" id="2038154"/>
    <lineage>
        <taxon>Eukaryota</taxon>
        <taxon>Metazoa</taxon>
        <taxon>Ecdysozoa</taxon>
        <taxon>Arthropoda</taxon>
        <taxon>Hexapoda</taxon>
        <taxon>Insecta</taxon>
        <taxon>Pterygota</taxon>
        <taxon>Neoptera</taxon>
        <taxon>Endopterygota</taxon>
        <taxon>Coleoptera</taxon>
        <taxon>Polyphaga</taxon>
        <taxon>Elateriformia</taxon>
        <taxon>Elateroidea</taxon>
        <taxon>Elateridae</taxon>
        <taxon>Agrypninae</taxon>
        <taxon>Pyrophorini</taxon>
        <taxon>Ignelater</taxon>
    </lineage>
</organism>
<accession>A0A8K0DFV2</accession>
<comment type="caution">
    <text evidence="1">The sequence shown here is derived from an EMBL/GenBank/DDBJ whole genome shotgun (WGS) entry which is preliminary data.</text>
</comment>
<protein>
    <submittedName>
        <fullName evidence="1">Uncharacterized protein</fullName>
    </submittedName>
</protein>
<dbReference type="AlphaFoldDB" id="A0A8K0DFV2"/>
<proteinExistence type="predicted"/>
<dbReference type="Proteomes" id="UP000801492">
    <property type="component" value="Unassembled WGS sequence"/>
</dbReference>
<name>A0A8K0DFV2_IGNLU</name>
<dbReference type="EMBL" id="VTPC01001190">
    <property type="protein sequence ID" value="KAF2902777.1"/>
    <property type="molecule type" value="Genomic_DNA"/>
</dbReference>
<evidence type="ECO:0000313" key="2">
    <source>
        <dbReference type="Proteomes" id="UP000801492"/>
    </source>
</evidence>
<dbReference type="OrthoDB" id="6630564at2759"/>
<gene>
    <name evidence="1" type="ORF">ILUMI_03405</name>
</gene>
<evidence type="ECO:0000313" key="1">
    <source>
        <dbReference type="EMBL" id="KAF2902777.1"/>
    </source>
</evidence>
<keyword evidence="2" id="KW-1185">Reference proteome</keyword>
<sequence length="103" mass="11476">MTRAARVNENWVNGVMGTQKESRPPYEIDVRRKVEIARDLFITGSHGARQDTLRQDGVVSFSQEEIQTAVGSVKENRAASPDGIPPEAIKEVTKNQNEWILGV</sequence>